<dbReference type="Proteomes" id="UP001344447">
    <property type="component" value="Unassembled WGS sequence"/>
</dbReference>
<feature type="compositionally biased region" description="Low complexity" evidence="1">
    <location>
        <begin position="557"/>
        <end position="566"/>
    </location>
</feature>
<feature type="region of interest" description="Disordered" evidence="1">
    <location>
        <begin position="172"/>
        <end position="191"/>
    </location>
</feature>
<feature type="compositionally biased region" description="Acidic residues" evidence="1">
    <location>
        <begin position="172"/>
        <end position="186"/>
    </location>
</feature>
<accession>A0AAN7YXD6</accession>
<proteinExistence type="predicted"/>
<feature type="region of interest" description="Disordered" evidence="1">
    <location>
        <begin position="533"/>
        <end position="566"/>
    </location>
</feature>
<name>A0AAN7YXD6_9MYCE</name>
<dbReference type="SUPFAM" id="SSF51126">
    <property type="entry name" value="Pectin lyase-like"/>
    <property type="match status" value="1"/>
</dbReference>
<dbReference type="PANTHER" id="PTHR31318:SF2">
    <property type="entry name" value="PECTIN LYASE-LIKE FAMILY PROTEIN-RELATED"/>
    <property type="match status" value="1"/>
</dbReference>
<evidence type="ECO:0000313" key="2">
    <source>
        <dbReference type="EMBL" id="KAK5582991.1"/>
    </source>
</evidence>
<dbReference type="AlphaFoldDB" id="A0AAN7YXD6"/>
<protein>
    <submittedName>
        <fullName evidence="2">Uncharacterized protein</fullName>
    </submittedName>
</protein>
<keyword evidence="3" id="KW-1185">Reference proteome</keyword>
<comment type="caution">
    <text evidence="2">The sequence shown here is derived from an EMBL/GenBank/DDBJ whole genome shotgun (WGS) entry which is preliminary data.</text>
</comment>
<gene>
    <name evidence="2" type="ORF">RB653_004581</name>
</gene>
<sequence length="617" mass="71463">MTKNIFIIIVFVIFFFNFINSLEIIISIDFNSNINYSNNECGGSIKIILKNNSSNSNNNNNNTNKLIQDTSITYPPCKSFNDAYKRSKELFNNKLLKLKNTSLIFLISKNFNWREETIKITNGEVINIQYYCYFEIKVDNDPNAILTIDGSNTNYNFLNFTDYSSGIITCDQEEEEEEEEEEEGEKEGEKEGIVKQSYDYKQIRINLYNIKFINWKKCLAIQNFISKLFKSEDFKKKKTTISKISNIITYNTSIFLDSWPKTENAPIKNIINNCSFYENYMKTYSVFIDSENEIELSNSSFNNMILMGWFIINEGLEFKINNINFKNITIENNNFIDIDTSNIEFDGINVENCSFSNFFYNINDKYNANQTIIKNVNFKNNKIINGLRSNIFSLNSKIDNTNKTDDDEFLINLENIKIESNNEFINNSYIDFILVNKMNVINLKNISIPEKEGLFFSSISSQNLKINIDSNSYSLFNSKVLAEGENINIYVDVYKSNKYLTKNLLLQKTQDDDQCNNCFLTFKEVDDVSEFKENDKNTTNSNDSKFINHSGIDTKENNNSNTNGTTKKISNYIKTKKSIREDVKDSNREVIGEFINLTIIDKASPEVEIVSDGVSKN</sequence>
<dbReference type="PANTHER" id="PTHR31318">
    <property type="entry name" value="EXPRESSED PROTEIN-RELATED"/>
    <property type="match status" value="1"/>
</dbReference>
<feature type="compositionally biased region" description="Polar residues" evidence="1">
    <location>
        <begin position="537"/>
        <end position="547"/>
    </location>
</feature>
<evidence type="ECO:0000313" key="3">
    <source>
        <dbReference type="Proteomes" id="UP001344447"/>
    </source>
</evidence>
<evidence type="ECO:0000256" key="1">
    <source>
        <dbReference type="SAM" id="MobiDB-lite"/>
    </source>
</evidence>
<dbReference type="InterPro" id="IPR011050">
    <property type="entry name" value="Pectin_lyase_fold/virulence"/>
</dbReference>
<dbReference type="EMBL" id="JAVFKY010000001">
    <property type="protein sequence ID" value="KAK5582991.1"/>
    <property type="molecule type" value="Genomic_DNA"/>
</dbReference>
<organism evidence="2 3">
    <name type="scientific">Dictyostelium firmibasis</name>
    <dbReference type="NCBI Taxonomy" id="79012"/>
    <lineage>
        <taxon>Eukaryota</taxon>
        <taxon>Amoebozoa</taxon>
        <taxon>Evosea</taxon>
        <taxon>Eumycetozoa</taxon>
        <taxon>Dictyostelia</taxon>
        <taxon>Dictyosteliales</taxon>
        <taxon>Dictyosteliaceae</taxon>
        <taxon>Dictyostelium</taxon>
    </lineage>
</organism>
<reference evidence="2 3" key="1">
    <citation type="submission" date="2023-11" db="EMBL/GenBank/DDBJ databases">
        <title>Dfirmibasis_genome.</title>
        <authorList>
            <person name="Edelbroek B."/>
            <person name="Kjellin J."/>
            <person name="Jerlstrom-Hultqvist J."/>
            <person name="Soderbom F."/>
        </authorList>
    </citation>
    <scope>NUCLEOTIDE SEQUENCE [LARGE SCALE GENOMIC DNA]</scope>
    <source>
        <strain evidence="2 3">TNS-C-14</strain>
    </source>
</reference>